<dbReference type="PANTHER" id="PTHR38471">
    <property type="entry name" value="FOUR HELIX BUNDLE PROTEIN"/>
    <property type="match status" value="1"/>
</dbReference>
<evidence type="ECO:0000313" key="2">
    <source>
        <dbReference type="Proteomes" id="UP000677668"/>
    </source>
</evidence>
<dbReference type="Gene3D" id="1.20.1440.60">
    <property type="entry name" value="23S rRNA-intervening sequence"/>
    <property type="match status" value="1"/>
</dbReference>
<dbReference type="Pfam" id="PF05635">
    <property type="entry name" value="23S_rRNA_IVP"/>
    <property type="match status" value="1"/>
</dbReference>
<protein>
    <submittedName>
        <fullName evidence="1">Four helix bundle protein</fullName>
    </submittedName>
</protein>
<gene>
    <name evidence="1" type="ORF">J8C05_14615</name>
</gene>
<dbReference type="CDD" id="cd16377">
    <property type="entry name" value="23S_rRNA_IVP_like"/>
    <property type="match status" value="1"/>
</dbReference>
<dbReference type="SUPFAM" id="SSF158446">
    <property type="entry name" value="IVS-encoded protein-like"/>
    <property type="match status" value="1"/>
</dbReference>
<reference evidence="1 2" key="1">
    <citation type="submission" date="2021-03" db="EMBL/GenBank/DDBJ databases">
        <title>Genomic and phenotypic characterization of Chloracidobacterium isolates provides evidence for multiple species.</title>
        <authorList>
            <person name="Saini M.K."/>
            <person name="Costas A.M.G."/>
            <person name="Tank M."/>
            <person name="Bryant D.A."/>
        </authorList>
    </citation>
    <scope>NUCLEOTIDE SEQUENCE [LARGE SCALE GENOMIC DNA]</scope>
    <source>
        <strain evidence="1 2">N</strain>
    </source>
</reference>
<sequence>MAIQSYQDLEVWQKAMHLAEQVYQLTASFPREELFGLTSQMRRAAASVPANIAEGWARRGTKEFLHFLNIAAGSLRELETYTLLAQRVGLAAPVTTQPILDWIHVLSKQMVNLQRSLRRS</sequence>
<dbReference type="PANTHER" id="PTHR38471:SF2">
    <property type="entry name" value="FOUR HELIX BUNDLE PROTEIN"/>
    <property type="match status" value="1"/>
</dbReference>
<dbReference type="NCBIfam" id="TIGR02436">
    <property type="entry name" value="four helix bundle protein"/>
    <property type="match status" value="1"/>
</dbReference>
<organism evidence="1 2">
    <name type="scientific">Chloracidobacterium sp. N</name>
    <dbReference type="NCBI Taxonomy" id="2821540"/>
    <lineage>
        <taxon>Bacteria</taxon>
        <taxon>Pseudomonadati</taxon>
        <taxon>Acidobacteriota</taxon>
        <taxon>Terriglobia</taxon>
        <taxon>Terriglobales</taxon>
        <taxon>Acidobacteriaceae</taxon>
        <taxon>Chloracidobacterium</taxon>
        <taxon>Chloracidobacterium aggregatum</taxon>
    </lineage>
</organism>
<accession>A0ABX8B826</accession>
<dbReference type="EMBL" id="CP072643">
    <property type="protein sequence ID" value="QUV95835.1"/>
    <property type="molecule type" value="Genomic_DNA"/>
</dbReference>
<proteinExistence type="predicted"/>
<dbReference type="RefSeq" id="WP_211424028.1">
    <property type="nucleotide sequence ID" value="NZ_CP072643.1"/>
</dbReference>
<keyword evidence="2" id="KW-1185">Reference proteome</keyword>
<dbReference type="InterPro" id="IPR012657">
    <property type="entry name" value="23S_rRNA-intervening_sequence"/>
</dbReference>
<dbReference type="Proteomes" id="UP000677668">
    <property type="component" value="Chromosome 2"/>
</dbReference>
<name>A0ABX8B826_9BACT</name>
<evidence type="ECO:0000313" key="1">
    <source>
        <dbReference type="EMBL" id="QUV95835.1"/>
    </source>
</evidence>
<dbReference type="InterPro" id="IPR036583">
    <property type="entry name" value="23S_rRNA_IVS_sf"/>
</dbReference>
<dbReference type="NCBIfam" id="NF008911">
    <property type="entry name" value="PRK12275.1-2"/>
    <property type="match status" value="1"/>
</dbReference>